<dbReference type="AlphaFoldDB" id="A0A7E4UNL4"/>
<evidence type="ECO:0000313" key="4">
    <source>
        <dbReference type="WBParaSite" id="Pan_g10900.t1"/>
    </source>
</evidence>
<protein>
    <submittedName>
        <fullName evidence="4">VWFA domain-containing protein</fullName>
    </submittedName>
</protein>
<evidence type="ECO:0000313" key="3">
    <source>
        <dbReference type="Proteomes" id="UP000492821"/>
    </source>
</evidence>
<feature type="domain" description="VWFA" evidence="2">
    <location>
        <begin position="296"/>
        <end position="472"/>
    </location>
</feature>
<dbReference type="Proteomes" id="UP000492821">
    <property type="component" value="Unassembled WGS sequence"/>
</dbReference>
<reference evidence="4" key="2">
    <citation type="submission" date="2020-10" db="UniProtKB">
        <authorList>
            <consortium name="WormBaseParasite"/>
        </authorList>
    </citation>
    <scope>IDENTIFICATION</scope>
</reference>
<dbReference type="SUPFAM" id="SSF53300">
    <property type="entry name" value="vWA-like"/>
    <property type="match status" value="1"/>
</dbReference>
<feature type="region of interest" description="Disordered" evidence="1">
    <location>
        <begin position="122"/>
        <end position="141"/>
    </location>
</feature>
<name>A0A7E4UNL4_PANRE</name>
<proteinExistence type="predicted"/>
<dbReference type="WBParaSite" id="Pan_g10900.t1">
    <property type="protein sequence ID" value="Pan_g10900.t1"/>
    <property type="gene ID" value="Pan_g10900"/>
</dbReference>
<organism evidence="3 4">
    <name type="scientific">Panagrellus redivivus</name>
    <name type="common">Microworm</name>
    <dbReference type="NCBI Taxonomy" id="6233"/>
    <lineage>
        <taxon>Eukaryota</taxon>
        <taxon>Metazoa</taxon>
        <taxon>Ecdysozoa</taxon>
        <taxon>Nematoda</taxon>
        <taxon>Chromadorea</taxon>
        <taxon>Rhabditida</taxon>
        <taxon>Tylenchina</taxon>
        <taxon>Panagrolaimomorpha</taxon>
        <taxon>Panagrolaimoidea</taxon>
        <taxon>Panagrolaimidae</taxon>
        <taxon>Panagrellus</taxon>
    </lineage>
</organism>
<feature type="compositionally biased region" description="Low complexity" evidence="1">
    <location>
        <begin position="265"/>
        <end position="285"/>
    </location>
</feature>
<dbReference type="InterPro" id="IPR036465">
    <property type="entry name" value="vWFA_dom_sf"/>
</dbReference>
<dbReference type="InterPro" id="IPR002035">
    <property type="entry name" value="VWF_A"/>
</dbReference>
<reference evidence="3" key="1">
    <citation type="journal article" date="2013" name="Genetics">
        <title>The draft genome and transcriptome of Panagrellus redivivus are shaped by the harsh demands of a free-living lifestyle.</title>
        <authorList>
            <person name="Srinivasan J."/>
            <person name="Dillman A.R."/>
            <person name="Macchietto M.G."/>
            <person name="Heikkinen L."/>
            <person name="Lakso M."/>
            <person name="Fracchia K.M."/>
            <person name="Antoshechkin I."/>
            <person name="Mortazavi A."/>
            <person name="Wong G."/>
            <person name="Sternberg P.W."/>
        </authorList>
    </citation>
    <scope>NUCLEOTIDE SEQUENCE [LARGE SCALE GENOMIC DNA]</scope>
    <source>
        <strain evidence="3">MT8872</strain>
    </source>
</reference>
<sequence>MIKVEQPSYAKAVHTSIDYYNKNKRADARGLLLIVGAGNSTDDPEERSLASNLVRKTKGLECHAVDSAKQINERVLATYTGDVKRVYNYDRNADFAKELLRLATLGQTETCVEERKKQVKVDPAESLDDEQTYSTSAPKGGDLVRKRLRDLQLAPVTSEKEFSDDKVFVVPVKSTLRPKTTTVAATTTTEATTTAALTTSEVTTTATEASTTTEVASTVTTTTAAPTKPTTTAPTTRASRLSSTSRQTSLATNPTSTSAFPSPRPLTTTPTPSRRFTVTTTASHSTTPFTPGCLIDLLIILDSSGSVEETFTREKELAAGIIDRLRIGPDNARVAIIKFAAKEKVRTLFAFDDLVMSKPRLMNAIRKVPFSSGTTAIDAALLHAVTEYSPLKGARPGKADPIAIIFTDGFGQHDTTKESALLRAAIPNLYAVAINHIYPISRVELEKITGDPRRVYTDANIDEFHKLLTQKLRTC</sequence>
<dbReference type="InterPro" id="IPR050525">
    <property type="entry name" value="ECM_Assembly_Org"/>
</dbReference>
<dbReference type="Gene3D" id="3.40.50.410">
    <property type="entry name" value="von Willebrand factor, type A domain"/>
    <property type="match status" value="1"/>
</dbReference>
<evidence type="ECO:0000256" key="1">
    <source>
        <dbReference type="SAM" id="MobiDB-lite"/>
    </source>
</evidence>
<dbReference type="Pfam" id="PF00092">
    <property type="entry name" value="VWA"/>
    <property type="match status" value="1"/>
</dbReference>
<accession>A0A7E4UNL4</accession>
<keyword evidence="3" id="KW-1185">Reference proteome</keyword>
<dbReference type="PROSITE" id="PS50234">
    <property type="entry name" value="VWFA"/>
    <property type="match status" value="1"/>
</dbReference>
<evidence type="ECO:0000259" key="2">
    <source>
        <dbReference type="PROSITE" id="PS50234"/>
    </source>
</evidence>
<feature type="region of interest" description="Disordered" evidence="1">
    <location>
        <begin position="198"/>
        <end position="285"/>
    </location>
</feature>
<dbReference type="PANTHER" id="PTHR24020">
    <property type="entry name" value="COLLAGEN ALPHA"/>
    <property type="match status" value="1"/>
</dbReference>
<dbReference type="SMART" id="SM00327">
    <property type="entry name" value="VWA"/>
    <property type="match status" value="1"/>
</dbReference>
<dbReference type="PANTHER" id="PTHR24020:SF84">
    <property type="entry name" value="VWFA DOMAIN-CONTAINING PROTEIN"/>
    <property type="match status" value="1"/>
</dbReference>
<feature type="compositionally biased region" description="Low complexity" evidence="1">
    <location>
        <begin position="198"/>
        <end position="252"/>
    </location>
</feature>